<feature type="transmembrane region" description="Helical" evidence="3">
    <location>
        <begin position="12"/>
        <end position="31"/>
    </location>
</feature>
<dbReference type="InterPro" id="IPR001107">
    <property type="entry name" value="Band_7"/>
</dbReference>
<name>A0A9W4W452_9GAMM</name>
<dbReference type="GO" id="GO:0016020">
    <property type="term" value="C:membrane"/>
    <property type="evidence" value="ECO:0007669"/>
    <property type="project" value="UniProtKB-SubCell"/>
</dbReference>
<evidence type="ECO:0000313" key="5">
    <source>
        <dbReference type="EMBL" id="CAH9058226.1"/>
    </source>
</evidence>
<keyword evidence="3" id="KW-0812">Transmembrane</keyword>
<dbReference type="Pfam" id="PF01145">
    <property type="entry name" value="Band_7"/>
    <property type="match status" value="1"/>
</dbReference>
<evidence type="ECO:0000256" key="3">
    <source>
        <dbReference type="SAM" id="Phobius"/>
    </source>
</evidence>
<sequence>MNIVIPPGIGLYILAALCVLIVISNLIMRVLKRYYPKLRNRILSWRFRAGLTLLILLFLIIALVPMVFIKIDSGEVGVLWKRLGGGTYLDKPFTEGTVLVMPWDKLTIYSSRFQTAHREVHAITNQGLRVSLDITVRYRPVVKHVPFLHQLVGKDYVNEMVIPEVSSAVRVIISNYTAEEVYGSQRMDVQAQLLEKVLAELKLQEQTILKEAGGIMDGHALVNLDDVLIRKVDVPEKVHNAIISKVNQHYLQQEYDMRLEVAEKEAMRKETEAKGIAAFQKTVSGGISETYLRWRGIEATIELAKSNNSKIVVIGGGKDGLPLILNTENSLGPTAAPAISSEVSHSNNEIKTSVKATSKEALYRSPTASAHVKLEDVSQPK</sequence>
<organism evidence="5 6">
    <name type="scientific">Pseudoalteromonas holothuriae</name>
    <dbReference type="NCBI Taxonomy" id="2963714"/>
    <lineage>
        <taxon>Bacteria</taxon>
        <taxon>Pseudomonadati</taxon>
        <taxon>Pseudomonadota</taxon>
        <taxon>Gammaproteobacteria</taxon>
        <taxon>Alteromonadales</taxon>
        <taxon>Pseudoalteromonadaceae</taxon>
        <taxon>Pseudoalteromonas</taxon>
    </lineage>
</organism>
<dbReference type="RefSeq" id="WP_261626393.1">
    <property type="nucleotide sequence ID" value="NZ_CAMAPC010000007.1"/>
</dbReference>
<evidence type="ECO:0000313" key="6">
    <source>
        <dbReference type="Proteomes" id="UP001152467"/>
    </source>
</evidence>
<dbReference type="InterPro" id="IPR036013">
    <property type="entry name" value="Band_7/SPFH_dom_sf"/>
</dbReference>
<keyword evidence="3" id="KW-0472">Membrane</keyword>
<feature type="compositionally biased region" description="Basic and acidic residues" evidence="2">
    <location>
        <begin position="372"/>
        <end position="381"/>
    </location>
</feature>
<feature type="region of interest" description="Disordered" evidence="2">
    <location>
        <begin position="336"/>
        <end position="381"/>
    </location>
</feature>
<feature type="compositionally biased region" description="Polar residues" evidence="2">
    <location>
        <begin position="341"/>
        <end position="356"/>
    </location>
</feature>
<comment type="caution">
    <text evidence="5">The sequence shown here is derived from an EMBL/GenBank/DDBJ whole genome shotgun (WGS) entry which is preliminary data.</text>
</comment>
<accession>A0A9W4W452</accession>
<evidence type="ECO:0000256" key="1">
    <source>
        <dbReference type="ARBA" id="ARBA00004167"/>
    </source>
</evidence>
<keyword evidence="6" id="KW-1185">Reference proteome</keyword>
<feature type="domain" description="Band 7" evidence="4">
    <location>
        <begin position="66"/>
        <end position="246"/>
    </location>
</feature>
<dbReference type="PANTHER" id="PTHR23222:SF0">
    <property type="entry name" value="PROHIBITIN 1"/>
    <property type="match status" value="1"/>
</dbReference>
<dbReference type="EMBL" id="CAMAPC010000007">
    <property type="protein sequence ID" value="CAH9058226.1"/>
    <property type="molecule type" value="Genomic_DNA"/>
</dbReference>
<dbReference type="SMART" id="SM00244">
    <property type="entry name" value="PHB"/>
    <property type="match status" value="1"/>
</dbReference>
<protein>
    <recommendedName>
        <fullName evidence="4">Band 7 domain-containing protein</fullName>
    </recommendedName>
</protein>
<keyword evidence="3" id="KW-1133">Transmembrane helix</keyword>
<dbReference type="AlphaFoldDB" id="A0A9W4W452"/>
<dbReference type="PANTHER" id="PTHR23222">
    <property type="entry name" value="PROHIBITIN"/>
    <property type="match status" value="1"/>
</dbReference>
<dbReference type="CDD" id="cd03401">
    <property type="entry name" value="SPFH_prohibitin"/>
    <property type="match status" value="1"/>
</dbReference>
<dbReference type="Gene3D" id="3.30.479.30">
    <property type="entry name" value="Band 7 domain"/>
    <property type="match status" value="1"/>
</dbReference>
<reference evidence="5" key="1">
    <citation type="submission" date="2022-07" db="EMBL/GenBank/DDBJ databases">
        <authorList>
            <person name="Criscuolo A."/>
        </authorList>
    </citation>
    <scope>NUCLEOTIDE SEQUENCE</scope>
    <source>
        <strain evidence="5">CIP111854</strain>
    </source>
</reference>
<dbReference type="SUPFAM" id="SSF117892">
    <property type="entry name" value="Band 7/SPFH domain"/>
    <property type="match status" value="1"/>
</dbReference>
<dbReference type="Proteomes" id="UP001152467">
    <property type="component" value="Unassembled WGS sequence"/>
</dbReference>
<evidence type="ECO:0000256" key="2">
    <source>
        <dbReference type="SAM" id="MobiDB-lite"/>
    </source>
</evidence>
<dbReference type="InterPro" id="IPR000163">
    <property type="entry name" value="Prohibitin"/>
</dbReference>
<feature type="transmembrane region" description="Helical" evidence="3">
    <location>
        <begin position="51"/>
        <end position="69"/>
    </location>
</feature>
<gene>
    <name evidence="5" type="ORF">PSECIP111854_02160</name>
</gene>
<evidence type="ECO:0000259" key="4">
    <source>
        <dbReference type="SMART" id="SM00244"/>
    </source>
</evidence>
<comment type="subcellular location">
    <subcellularLocation>
        <location evidence="1">Membrane</location>
        <topology evidence="1">Single-pass membrane protein</topology>
    </subcellularLocation>
</comment>
<proteinExistence type="predicted"/>